<dbReference type="RefSeq" id="WP_045286669.1">
    <property type="nucleotide sequence ID" value="NZ_JZYX01000063.1"/>
</dbReference>
<dbReference type="PATRIC" id="fig|1619248.3.peg.4307"/>
<sequence length="66" mass="7254">MAAFNVGALVQKKTGGIHGVVDSQLEPEGDHPKAWVRWDDGNYSVHAENELRVATPDGPQFYKTMS</sequence>
<dbReference type="EMBL" id="JZYX01000063">
    <property type="protein sequence ID" value="KJN19125.1"/>
    <property type="molecule type" value="Genomic_DNA"/>
</dbReference>
<comment type="caution">
    <text evidence="1">The sequence shown here is derived from an EMBL/GenBank/DDBJ whole genome shotgun (WGS) entry which is preliminary data.</text>
</comment>
<evidence type="ECO:0008006" key="3">
    <source>
        <dbReference type="Google" id="ProtNLM"/>
    </source>
</evidence>
<evidence type="ECO:0000313" key="2">
    <source>
        <dbReference type="Proteomes" id="UP000033352"/>
    </source>
</evidence>
<accession>A0A0F1ADS4</accession>
<dbReference type="Proteomes" id="UP000033352">
    <property type="component" value="Unassembled WGS sequence"/>
</dbReference>
<name>A0A0F1ADS4_9ENTR</name>
<gene>
    <name evidence="1" type="ORF">SS37_22345</name>
</gene>
<dbReference type="AlphaFoldDB" id="A0A0F1ADS4"/>
<proteinExistence type="predicted"/>
<organism evidence="1 2">
    <name type="scientific">Enterobacter sichuanensis</name>
    <dbReference type="NCBI Taxonomy" id="2071710"/>
    <lineage>
        <taxon>Bacteria</taxon>
        <taxon>Pseudomonadati</taxon>
        <taxon>Pseudomonadota</taxon>
        <taxon>Gammaproteobacteria</taxon>
        <taxon>Enterobacterales</taxon>
        <taxon>Enterobacteriaceae</taxon>
        <taxon>Enterobacter</taxon>
        <taxon>Enterobacter cloacae complex</taxon>
    </lineage>
</organism>
<evidence type="ECO:0000313" key="1">
    <source>
        <dbReference type="EMBL" id="KJN19125.1"/>
    </source>
</evidence>
<protein>
    <recommendedName>
        <fullName evidence="3">DUF1918 domain-containing protein</fullName>
    </recommendedName>
</protein>
<reference evidence="1 2" key="1">
    <citation type="submission" date="2015-03" db="EMBL/GenBank/DDBJ databases">
        <authorList>
            <person name="McCorrison J."/>
            <person name="Sanka R."/>
            <person name="Adams M."/>
            <person name="Brinkac L."/>
            <person name="Nierman W."/>
            <person name="Sutton G."/>
            <person name="Nelson K."/>
            <person name="Kiedrowski L."/>
            <person name="Guerrero D."/>
            <person name="Bonomo R."/>
        </authorList>
    </citation>
    <scope>NUCLEOTIDE SEQUENCE [LARGE SCALE GENOMIC DNA]</scope>
    <source>
        <strain evidence="1 2">35699</strain>
    </source>
</reference>
<dbReference type="OrthoDB" id="6505328at2"/>